<dbReference type="Proteomes" id="UP000314294">
    <property type="component" value="Unassembled WGS sequence"/>
</dbReference>
<keyword evidence="3" id="KW-1185">Reference proteome</keyword>
<evidence type="ECO:0000313" key="2">
    <source>
        <dbReference type="EMBL" id="TNN50829.1"/>
    </source>
</evidence>
<protein>
    <submittedName>
        <fullName evidence="2">Anosmin-1</fullName>
    </submittedName>
</protein>
<proteinExistence type="predicted"/>
<reference evidence="2 3" key="1">
    <citation type="submission" date="2019-03" db="EMBL/GenBank/DDBJ databases">
        <title>First draft genome of Liparis tanakae, snailfish: a comprehensive survey of snailfish specific genes.</title>
        <authorList>
            <person name="Kim W."/>
            <person name="Song I."/>
            <person name="Jeong J.-H."/>
            <person name="Kim D."/>
            <person name="Kim S."/>
            <person name="Ryu S."/>
            <person name="Song J.Y."/>
            <person name="Lee S.K."/>
        </authorList>
    </citation>
    <scope>NUCLEOTIDE SEQUENCE [LARGE SCALE GENOMIC DNA]</scope>
    <source>
        <tissue evidence="2">Muscle</tissue>
    </source>
</reference>
<dbReference type="EMBL" id="SRLO01000604">
    <property type="protein sequence ID" value="TNN50829.1"/>
    <property type="molecule type" value="Genomic_DNA"/>
</dbReference>
<comment type="caution">
    <text evidence="2">The sequence shown here is derived from an EMBL/GenBank/DDBJ whole genome shotgun (WGS) entry which is preliminary data.</text>
</comment>
<name>A0A4Z2GBU2_9TELE</name>
<organism evidence="2 3">
    <name type="scientific">Liparis tanakae</name>
    <name type="common">Tanaka's snailfish</name>
    <dbReference type="NCBI Taxonomy" id="230148"/>
    <lineage>
        <taxon>Eukaryota</taxon>
        <taxon>Metazoa</taxon>
        <taxon>Chordata</taxon>
        <taxon>Craniata</taxon>
        <taxon>Vertebrata</taxon>
        <taxon>Euteleostomi</taxon>
        <taxon>Actinopterygii</taxon>
        <taxon>Neopterygii</taxon>
        <taxon>Teleostei</taxon>
        <taxon>Neoteleostei</taxon>
        <taxon>Acanthomorphata</taxon>
        <taxon>Eupercaria</taxon>
        <taxon>Perciformes</taxon>
        <taxon>Cottioidei</taxon>
        <taxon>Cottales</taxon>
        <taxon>Liparidae</taxon>
        <taxon>Liparis</taxon>
    </lineage>
</organism>
<evidence type="ECO:0000313" key="3">
    <source>
        <dbReference type="Proteomes" id="UP000314294"/>
    </source>
</evidence>
<evidence type="ECO:0000256" key="1">
    <source>
        <dbReference type="SAM" id="MobiDB-lite"/>
    </source>
</evidence>
<sequence length="264" mass="29364">MGADAHQLDLLFSKCCEEVAVWFVAERPLAGRKVVLRPERLSAEFRLLNGSVLMNLRWRISHHAPGLAAVEGFRFTWTLQPTGGRGGPEDTPPSHEDTLPSQTQSIGPSRRSVAVSGLQADRVYQLQLQLLPAGGVSGAAVSKTVRTPRFELFFTQLFFTQLFFTSPSTSKINIKDQRSTSKINIKDQRSTSKISFCTKNNQQIHIKSFYQNLQTSQGFSSGPVNEPDGAGRSEEVRGQRSEEAAAPPCGLYYWQKILNLHRSE</sequence>
<gene>
    <name evidence="2" type="primary">ANOS1_1</name>
    <name evidence="2" type="ORF">EYF80_038976</name>
</gene>
<dbReference type="AlphaFoldDB" id="A0A4Z2GBU2"/>
<feature type="region of interest" description="Disordered" evidence="1">
    <location>
        <begin position="81"/>
        <end position="111"/>
    </location>
</feature>
<dbReference type="OrthoDB" id="8959100at2759"/>
<accession>A0A4Z2GBU2</accession>
<feature type="compositionally biased region" description="Basic and acidic residues" evidence="1">
    <location>
        <begin position="229"/>
        <end position="243"/>
    </location>
</feature>
<feature type="region of interest" description="Disordered" evidence="1">
    <location>
        <begin position="219"/>
        <end position="244"/>
    </location>
</feature>